<dbReference type="InterPro" id="IPR029071">
    <property type="entry name" value="Ubiquitin-like_domsf"/>
</dbReference>
<evidence type="ECO:0000313" key="3">
    <source>
        <dbReference type="Proteomes" id="UP000290289"/>
    </source>
</evidence>
<feature type="domain" description="Ubiquitin-like" evidence="1">
    <location>
        <begin position="1"/>
        <end position="62"/>
    </location>
</feature>
<dbReference type="PANTHER" id="PTHR47725">
    <property type="entry name" value="OS03G0364000 PROTEIN"/>
    <property type="match status" value="1"/>
</dbReference>
<dbReference type="SUPFAM" id="SSF54236">
    <property type="entry name" value="Ubiquitin-like"/>
    <property type="match status" value="1"/>
</dbReference>
<keyword evidence="3" id="KW-1185">Reference proteome</keyword>
<accession>A0A498HTZ0</accession>
<dbReference type="InterPro" id="IPR000626">
    <property type="entry name" value="Ubiquitin-like_dom"/>
</dbReference>
<dbReference type="SMART" id="SM00213">
    <property type="entry name" value="UBQ"/>
    <property type="match status" value="1"/>
</dbReference>
<organism evidence="2 3">
    <name type="scientific">Malus domestica</name>
    <name type="common">Apple</name>
    <name type="synonym">Pyrus malus</name>
    <dbReference type="NCBI Taxonomy" id="3750"/>
    <lineage>
        <taxon>Eukaryota</taxon>
        <taxon>Viridiplantae</taxon>
        <taxon>Streptophyta</taxon>
        <taxon>Embryophyta</taxon>
        <taxon>Tracheophyta</taxon>
        <taxon>Spermatophyta</taxon>
        <taxon>Magnoliopsida</taxon>
        <taxon>eudicotyledons</taxon>
        <taxon>Gunneridae</taxon>
        <taxon>Pentapetalae</taxon>
        <taxon>rosids</taxon>
        <taxon>fabids</taxon>
        <taxon>Rosales</taxon>
        <taxon>Rosaceae</taxon>
        <taxon>Amygdaloideae</taxon>
        <taxon>Maleae</taxon>
        <taxon>Malus</taxon>
    </lineage>
</organism>
<dbReference type="Pfam" id="PF00240">
    <property type="entry name" value="ubiquitin"/>
    <property type="match status" value="1"/>
</dbReference>
<dbReference type="Gene3D" id="3.10.20.90">
    <property type="entry name" value="Phosphatidylinositol 3-kinase Catalytic Subunit, Chain A, domain 1"/>
    <property type="match status" value="1"/>
</dbReference>
<name>A0A498HTZ0_MALDO</name>
<dbReference type="PANTHER" id="PTHR47725:SF2">
    <property type="entry name" value="UBIQUITIN-LIKE DOMAIN-CONTAINING PROTEIN"/>
    <property type="match status" value="1"/>
</dbReference>
<gene>
    <name evidence="2" type="ORF">DVH24_028951</name>
</gene>
<protein>
    <recommendedName>
        <fullName evidence="1">Ubiquitin-like domain-containing protein</fullName>
    </recommendedName>
</protein>
<evidence type="ECO:0000313" key="2">
    <source>
        <dbReference type="EMBL" id="RXH74230.1"/>
    </source>
</evidence>
<dbReference type="EMBL" id="RDQH01000341">
    <property type="protein sequence ID" value="RXH74230.1"/>
    <property type="molecule type" value="Genomic_DNA"/>
</dbReference>
<dbReference type="PROSITE" id="PS50053">
    <property type="entry name" value="UBIQUITIN_2"/>
    <property type="match status" value="1"/>
</dbReference>
<dbReference type="AlphaFoldDB" id="A0A498HTZ0"/>
<evidence type="ECO:0000259" key="1">
    <source>
        <dbReference type="PROSITE" id="PS50053"/>
    </source>
</evidence>
<comment type="caution">
    <text evidence="2">The sequence shown here is derived from an EMBL/GenBank/DDBJ whole genome shotgun (WGS) entry which is preliminary data.</text>
</comment>
<proteinExistence type="predicted"/>
<dbReference type="Proteomes" id="UP000290289">
    <property type="component" value="Chromosome 15"/>
</dbReference>
<reference evidence="2 3" key="1">
    <citation type="submission" date="2018-10" db="EMBL/GenBank/DDBJ databases">
        <title>A high-quality apple genome assembly.</title>
        <authorList>
            <person name="Hu J."/>
        </authorList>
    </citation>
    <scope>NUCLEOTIDE SEQUENCE [LARGE SCALE GENOMIC DNA]</scope>
    <source>
        <strain evidence="3">cv. HFTH1</strain>
        <tissue evidence="2">Young leaf</tissue>
    </source>
</reference>
<sequence length="240" mass="26752">MYIRVKRSKTTYFIQCEPTETSLDIKQKLHDLTDQPVNNQRLILVSTGEVLEDSKTLADQKMTMSLKRSTLYDQTTSISLVMQMQAIVERARLSGLHTSAEKPCPSFPPPPSFAEIEAQRSAGDVKNKYEGIWRLSKLGVSVDKDPGKDFLGVSDGLLEQIAKVLEFPGSFDAADGGLHASNVLKEPKFVYIVEMDVDKLLSLDPRTWGLHSELEPKVGLVEHMPEARKSGDSISIIYDL</sequence>
<dbReference type="STRING" id="3750.A0A498HTZ0"/>
<dbReference type="CDD" id="cd17039">
    <property type="entry name" value="Ubl_ubiquitin_like"/>
    <property type="match status" value="1"/>
</dbReference>